<name>A0AAW0C1I1_9AGAR</name>
<evidence type="ECO:0000256" key="1">
    <source>
        <dbReference type="ARBA" id="ARBA00010088"/>
    </source>
</evidence>
<dbReference type="Proteomes" id="UP001383192">
    <property type="component" value="Unassembled WGS sequence"/>
</dbReference>
<reference evidence="4 5" key="1">
    <citation type="submission" date="2024-01" db="EMBL/GenBank/DDBJ databases">
        <title>A draft genome for a cacao thread blight-causing isolate of Paramarasmius palmivorus.</title>
        <authorList>
            <person name="Baruah I.K."/>
            <person name="Bukari Y."/>
            <person name="Amoako-Attah I."/>
            <person name="Meinhardt L.W."/>
            <person name="Bailey B.A."/>
            <person name="Cohen S.P."/>
        </authorList>
    </citation>
    <scope>NUCLEOTIDE SEQUENCE [LARGE SCALE GENOMIC DNA]</scope>
    <source>
        <strain evidence="4 5">GH-12</strain>
    </source>
</reference>
<gene>
    <name evidence="4" type="ORF">VNI00_013182</name>
</gene>
<dbReference type="GO" id="GO:0016787">
    <property type="term" value="F:hydrolase activity"/>
    <property type="evidence" value="ECO:0007669"/>
    <property type="project" value="UniProtKB-KW"/>
</dbReference>
<accession>A0AAW0C1I1</accession>
<dbReference type="AlphaFoldDB" id="A0AAW0C1I1"/>
<dbReference type="PANTHER" id="PTHR43248:SF25">
    <property type="entry name" value="AB HYDROLASE-1 DOMAIN-CONTAINING PROTEIN-RELATED"/>
    <property type="match status" value="1"/>
</dbReference>
<evidence type="ECO:0000313" key="4">
    <source>
        <dbReference type="EMBL" id="KAK7032224.1"/>
    </source>
</evidence>
<dbReference type="InterPro" id="IPR000073">
    <property type="entry name" value="AB_hydrolase_1"/>
</dbReference>
<dbReference type="Gene3D" id="3.40.50.1820">
    <property type="entry name" value="alpha/beta hydrolase"/>
    <property type="match status" value="1"/>
</dbReference>
<dbReference type="Pfam" id="PF00561">
    <property type="entry name" value="Abhydrolase_1"/>
    <property type="match status" value="1"/>
</dbReference>
<dbReference type="SUPFAM" id="SSF53474">
    <property type="entry name" value="alpha/beta-Hydrolases"/>
    <property type="match status" value="1"/>
</dbReference>
<evidence type="ECO:0000259" key="3">
    <source>
        <dbReference type="Pfam" id="PF00561"/>
    </source>
</evidence>
<feature type="domain" description="AB hydrolase-1" evidence="3">
    <location>
        <begin position="133"/>
        <end position="302"/>
    </location>
</feature>
<dbReference type="InterPro" id="IPR029058">
    <property type="entry name" value="AB_hydrolase_fold"/>
</dbReference>
<keyword evidence="2" id="KW-0378">Hydrolase</keyword>
<protein>
    <recommendedName>
        <fullName evidence="3">AB hydrolase-1 domain-containing protein</fullName>
    </recommendedName>
</protein>
<proteinExistence type="inferred from homology"/>
<dbReference type="PANTHER" id="PTHR43248">
    <property type="entry name" value="2-SUCCINYL-6-HYDROXY-2,4-CYCLOHEXADIENE-1-CARBOXYLATE SYNTHASE"/>
    <property type="match status" value="1"/>
</dbReference>
<evidence type="ECO:0000313" key="5">
    <source>
        <dbReference type="Proteomes" id="UP001383192"/>
    </source>
</evidence>
<dbReference type="EMBL" id="JAYKXP010000066">
    <property type="protein sequence ID" value="KAK7032224.1"/>
    <property type="molecule type" value="Genomic_DNA"/>
</dbReference>
<comment type="similarity">
    <text evidence="1">Belongs to the peptidase S33 family.</text>
</comment>
<organism evidence="4 5">
    <name type="scientific">Paramarasmius palmivorus</name>
    <dbReference type="NCBI Taxonomy" id="297713"/>
    <lineage>
        <taxon>Eukaryota</taxon>
        <taxon>Fungi</taxon>
        <taxon>Dikarya</taxon>
        <taxon>Basidiomycota</taxon>
        <taxon>Agaricomycotina</taxon>
        <taxon>Agaricomycetes</taxon>
        <taxon>Agaricomycetidae</taxon>
        <taxon>Agaricales</taxon>
        <taxon>Marasmiineae</taxon>
        <taxon>Marasmiaceae</taxon>
        <taxon>Paramarasmius</taxon>
    </lineage>
</organism>
<keyword evidence="5" id="KW-1185">Reference proteome</keyword>
<evidence type="ECO:0000256" key="2">
    <source>
        <dbReference type="ARBA" id="ARBA00022801"/>
    </source>
</evidence>
<dbReference type="InterPro" id="IPR051601">
    <property type="entry name" value="Serine_prot/Carboxylest_S33"/>
</dbReference>
<sequence>MADDDLECVLDLLQSLTVTDTSQAFLVPKLTEICVHEYIFWMTAEHVTAFLNMVESRSAGIGGARLTDAEFKYRRRICPPIGLDYIDSYVPDSSIAERTRLLSRKGIRCTIRAISLIRIKANVSTDSTEYRGPILCNPGGPGGGGIDLIIARGPLLAQIVGPQFDVVAFDPRGIAHSTPRIEFFESREERALWYIPAASELNHSSIDVASFWARHKVNGQLVQERFIDLLPYFTTSHVAQDMLRIAEAHGKEKLQYWGFSYGSVLGSTFAAMFPDKVERLIIDGIVDVENDYYTTDYKGLPLDLDKALNWFFKDCLDAGPEACPFHDTSIEAMRERLNKLYESVIKAPVAVRTEVSYGLVDYGNLRGLILIGLYSPLRWPRLAAGLAGLEAGNGTALWKIGADVPPFSCSCDSSEFAFENVLDARQAYVCNDGDVVSSSLEDAQKHYQESVEISEWNSLFATFKIECR</sequence>
<comment type="caution">
    <text evidence="4">The sequence shown here is derived from an EMBL/GenBank/DDBJ whole genome shotgun (WGS) entry which is preliminary data.</text>
</comment>